<name>X1AE08_9ZZZZ</name>
<evidence type="ECO:0000313" key="1">
    <source>
        <dbReference type="EMBL" id="GAG80825.1"/>
    </source>
</evidence>
<sequence length="206" mass="24397">MRTEEVFPNLLPDKEKIELDEVENQSWLMYCWYKGNYTSRIDLNSSLYHFWTHLLFNACHEAYPGHHTERAVKEKLLYHGKGYFESSILLIYSPEMVISEGIGETAESVMFNPSESIRLLVEKIHPIPNNEVSLEELIGQNEIRRGYRRFESNLAYHKYVDEWDDKKLRAYAKSFKVLPDIAIEAKFKFISDKLWAPYVMTYQGER</sequence>
<dbReference type="EMBL" id="BART01013763">
    <property type="protein sequence ID" value="GAG80825.1"/>
    <property type="molecule type" value="Genomic_DNA"/>
</dbReference>
<comment type="caution">
    <text evidence="1">The sequence shown here is derived from an EMBL/GenBank/DDBJ whole genome shotgun (WGS) entry which is preliminary data.</text>
</comment>
<proteinExistence type="predicted"/>
<protein>
    <submittedName>
        <fullName evidence="1">Uncharacterized protein</fullName>
    </submittedName>
</protein>
<feature type="non-terminal residue" evidence="1">
    <location>
        <position position="206"/>
    </location>
</feature>
<reference evidence="1" key="1">
    <citation type="journal article" date="2014" name="Front. Microbiol.">
        <title>High frequency of phylogenetically diverse reductive dehalogenase-homologous genes in deep subseafloor sedimentary metagenomes.</title>
        <authorList>
            <person name="Kawai M."/>
            <person name="Futagami T."/>
            <person name="Toyoda A."/>
            <person name="Takaki Y."/>
            <person name="Nishi S."/>
            <person name="Hori S."/>
            <person name="Arai W."/>
            <person name="Tsubouchi T."/>
            <person name="Morono Y."/>
            <person name="Uchiyama I."/>
            <person name="Ito T."/>
            <person name="Fujiyama A."/>
            <person name="Inagaki F."/>
            <person name="Takami H."/>
        </authorList>
    </citation>
    <scope>NUCLEOTIDE SEQUENCE</scope>
    <source>
        <strain evidence="1">Expedition CK06-06</strain>
    </source>
</reference>
<accession>X1AE08</accession>
<organism evidence="1">
    <name type="scientific">marine sediment metagenome</name>
    <dbReference type="NCBI Taxonomy" id="412755"/>
    <lineage>
        <taxon>unclassified sequences</taxon>
        <taxon>metagenomes</taxon>
        <taxon>ecological metagenomes</taxon>
    </lineage>
</organism>
<gene>
    <name evidence="1" type="ORF">S01H4_27933</name>
</gene>
<dbReference type="AlphaFoldDB" id="X1AE08"/>